<comment type="caution">
    <text evidence="1">The sequence shown here is derived from an EMBL/GenBank/DDBJ whole genome shotgun (WGS) entry which is preliminary data.</text>
</comment>
<reference evidence="1 2" key="1">
    <citation type="journal article" date="2021" name="Nat. Commun.">
        <title>Genetic determinants of endophytism in the Arabidopsis root mycobiome.</title>
        <authorList>
            <person name="Mesny F."/>
            <person name="Miyauchi S."/>
            <person name="Thiergart T."/>
            <person name="Pickel B."/>
            <person name="Atanasova L."/>
            <person name="Karlsson M."/>
            <person name="Huettel B."/>
            <person name="Barry K.W."/>
            <person name="Haridas S."/>
            <person name="Chen C."/>
            <person name="Bauer D."/>
            <person name="Andreopoulos W."/>
            <person name="Pangilinan J."/>
            <person name="LaButti K."/>
            <person name="Riley R."/>
            <person name="Lipzen A."/>
            <person name="Clum A."/>
            <person name="Drula E."/>
            <person name="Henrissat B."/>
            <person name="Kohler A."/>
            <person name="Grigoriev I.V."/>
            <person name="Martin F.M."/>
            <person name="Hacquard S."/>
        </authorList>
    </citation>
    <scope>NUCLEOTIDE SEQUENCE [LARGE SCALE GENOMIC DNA]</scope>
    <source>
        <strain evidence="1 2">MPI-SDFR-AT-0079</strain>
    </source>
</reference>
<sequence length="157" mass="17935">MVQQSENGKATGDKLRDAQCFHHLSQAISPWSLNEDGEPSWSPSRVHTSILLVNYREDLLRPSQKNPAKPWEVPAVGTAVKQRDRSFNSPLWLECRSPQFSRPRVYDLRYWIRGRAFACLVGTSIPEKCGRQHGLGRDKEFHSAPKAPPYILRAEIQ</sequence>
<dbReference type="Proteomes" id="UP000724584">
    <property type="component" value="Unassembled WGS sequence"/>
</dbReference>
<proteinExistence type="predicted"/>
<organism evidence="1 2">
    <name type="scientific">Chaetomium tenue</name>
    <dbReference type="NCBI Taxonomy" id="1854479"/>
    <lineage>
        <taxon>Eukaryota</taxon>
        <taxon>Fungi</taxon>
        <taxon>Dikarya</taxon>
        <taxon>Ascomycota</taxon>
        <taxon>Pezizomycotina</taxon>
        <taxon>Sordariomycetes</taxon>
        <taxon>Sordariomycetidae</taxon>
        <taxon>Sordariales</taxon>
        <taxon>Chaetomiaceae</taxon>
        <taxon>Chaetomium</taxon>
    </lineage>
</organism>
<gene>
    <name evidence="1" type="ORF">F5144DRAFT_621445</name>
</gene>
<protein>
    <submittedName>
        <fullName evidence="1">Uncharacterized protein</fullName>
    </submittedName>
</protein>
<keyword evidence="2" id="KW-1185">Reference proteome</keyword>
<dbReference type="EMBL" id="JAGIZQ010000004">
    <property type="protein sequence ID" value="KAH6632751.1"/>
    <property type="molecule type" value="Genomic_DNA"/>
</dbReference>
<evidence type="ECO:0000313" key="2">
    <source>
        <dbReference type="Proteomes" id="UP000724584"/>
    </source>
</evidence>
<evidence type="ECO:0000313" key="1">
    <source>
        <dbReference type="EMBL" id="KAH6632751.1"/>
    </source>
</evidence>
<accession>A0ACB7PD52</accession>
<name>A0ACB7PD52_9PEZI</name>